<evidence type="ECO:0008006" key="4">
    <source>
        <dbReference type="Google" id="ProtNLM"/>
    </source>
</evidence>
<name>A0A084WBT2_ANOSI</name>
<dbReference type="EMBL" id="KE525332">
    <property type="protein sequence ID" value="KFB47676.1"/>
    <property type="molecule type" value="Genomic_DNA"/>
</dbReference>
<organism evidence="1">
    <name type="scientific">Anopheles sinensis</name>
    <name type="common">Mosquito</name>
    <dbReference type="NCBI Taxonomy" id="74873"/>
    <lineage>
        <taxon>Eukaryota</taxon>
        <taxon>Metazoa</taxon>
        <taxon>Ecdysozoa</taxon>
        <taxon>Arthropoda</taxon>
        <taxon>Hexapoda</taxon>
        <taxon>Insecta</taxon>
        <taxon>Pterygota</taxon>
        <taxon>Neoptera</taxon>
        <taxon>Endopterygota</taxon>
        <taxon>Diptera</taxon>
        <taxon>Nematocera</taxon>
        <taxon>Culicoidea</taxon>
        <taxon>Culicidae</taxon>
        <taxon>Anophelinae</taxon>
        <taxon>Anopheles</taxon>
    </lineage>
</organism>
<gene>
    <name evidence="1" type="ORF">ZHAS_00015721</name>
</gene>
<dbReference type="VEuPathDB" id="VectorBase:ASIC015721"/>
<dbReference type="OMA" id="CHYKLGD"/>
<evidence type="ECO:0000313" key="1">
    <source>
        <dbReference type="EMBL" id="KFB47676.1"/>
    </source>
</evidence>
<evidence type="ECO:0000313" key="2">
    <source>
        <dbReference type="EnsemblMetazoa" id="ASIC015721-PA"/>
    </source>
</evidence>
<dbReference type="EMBL" id="ATLV01022442">
    <property type="status" value="NOT_ANNOTATED_CDS"/>
    <property type="molecule type" value="Genomic_DNA"/>
</dbReference>
<reference evidence="2" key="2">
    <citation type="submission" date="2020-05" db="UniProtKB">
        <authorList>
            <consortium name="EnsemblMetazoa"/>
        </authorList>
    </citation>
    <scope>IDENTIFICATION</scope>
</reference>
<proteinExistence type="predicted"/>
<reference evidence="1 3" key="1">
    <citation type="journal article" date="2014" name="BMC Genomics">
        <title>Genome sequence of Anopheles sinensis provides insight into genetics basis of mosquito competence for malaria parasites.</title>
        <authorList>
            <person name="Zhou D."/>
            <person name="Zhang D."/>
            <person name="Ding G."/>
            <person name="Shi L."/>
            <person name="Hou Q."/>
            <person name="Ye Y."/>
            <person name="Xu Y."/>
            <person name="Zhou H."/>
            <person name="Xiong C."/>
            <person name="Li S."/>
            <person name="Yu J."/>
            <person name="Hong S."/>
            <person name="Yu X."/>
            <person name="Zou P."/>
            <person name="Chen C."/>
            <person name="Chang X."/>
            <person name="Wang W."/>
            <person name="Lv Y."/>
            <person name="Sun Y."/>
            <person name="Ma L."/>
            <person name="Shen B."/>
            <person name="Zhu C."/>
        </authorList>
    </citation>
    <scope>NUCLEOTIDE SEQUENCE [LARGE SCALE GENOMIC DNA]</scope>
</reference>
<dbReference type="AlphaFoldDB" id="A0A084WBT2"/>
<evidence type="ECO:0000313" key="3">
    <source>
        <dbReference type="Proteomes" id="UP000030765"/>
    </source>
</evidence>
<keyword evidence="3" id="KW-1185">Reference proteome</keyword>
<dbReference type="Proteomes" id="UP000030765">
    <property type="component" value="Unassembled WGS sequence"/>
</dbReference>
<dbReference type="STRING" id="74873.A0A084WBT2"/>
<dbReference type="PANTHER" id="PTHR21261:SF17">
    <property type="entry name" value="BEAT VI"/>
    <property type="match status" value="1"/>
</dbReference>
<sequence length="61" mass="6987">MGNAATLSCQFELEKASLYSVRWYFESEEFYRYVPKESPPARTFPVSGITVDVSKSSFSQH</sequence>
<dbReference type="PANTHER" id="PTHR21261">
    <property type="entry name" value="BEAT PROTEIN"/>
    <property type="match status" value="1"/>
</dbReference>
<accession>A0A084WBT2</accession>
<dbReference type="OrthoDB" id="10015491at2759"/>
<dbReference type="EnsemblMetazoa" id="ASIC015721-RA">
    <property type="protein sequence ID" value="ASIC015721-PA"/>
    <property type="gene ID" value="ASIC015721"/>
</dbReference>
<protein>
    <recommendedName>
        <fullName evidence="4">Ig-like domain-containing protein</fullName>
    </recommendedName>
</protein>